<dbReference type="EMBL" id="LCHP01000002">
    <property type="protein sequence ID" value="KKT37133.1"/>
    <property type="molecule type" value="Genomic_DNA"/>
</dbReference>
<reference evidence="1 2" key="1">
    <citation type="journal article" date="2015" name="Nature">
        <title>rRNA introns, odd ribosomes, and small enigmatic genomes across a large radiation of phyla.</title>
        <authorList>
            <person name="Brown C.T."/>
            <person name="Hug L.A."/>
            <person name="Thomas B.C."/>
            <person name="Sharon I."/>
            <person name="Castelle C.J."/>
            <person name="Singh A."/>
            <person name="Wilkins M.J."/>
            <person name="Williams K.H."/>
            <person name="Banfield J.F."/>
        </authorList>
    </citation>
    <scope>NUCLEOTIDE SEQUENCE [LARGE SCALE GENOMIC DNA]</scope>
</reference>
<evidence type="ECO:0000313" key="2">
    <source>
        <dbReference type="Proteomes" id="UP000033815"/>
    </source>
</evidence>
<gene>
    <name evidence="1" type="ORF">UW25_C0002G0079</name>
</gene>
<sequence>MISVASMAGELKLPLDSARSDVAPNNQKKVQVVERTNLSLRSSTTPTTMTVEQLVANRPTIQYASMKGGTKLCTTDGSTCVSAETKPTTIKVATFVNGIGSPKNVRSVSRKAFDERKMLVKASGGPIYLDCQVVDGRNTGNCRVASDV</sequence>
<accession>A0A837ICF5</accession>
<comment type="caution">
    <text evidence="1">The sequence shown here is derived from an EMBL/GenBank/DDBJ whole genome shotgun (WGS) entry which is preliminary data.</text>
</comment>
<protein>
    <submittedName>
        <fullName evidence="1">Uncharacterized protein</fullName>
    </submittedName>
</protein>
<name>A0A837ICF5_9BACT</name>
<proteinExistence type="predicted"/>
<evidence type="ECO:0000313" key="1">
    <source>
        <dbReference type="EMBL" id="KKT37133.1"/>
    </source>
</evidence>
<dbReference type="AlphaFoldDB" id="A0A837ICF5"/>
<dbReference type="Proteomes" id="UP000033815">
    <property type="component" value="Unassembled WGS sequence"/>
</dbReference>
<organism evidence="1 2">
    <name type="scientific">Candidatus Nomurabacteria bacterium GW2011_GWB1_44_12</name>
    <dbReference type="NCBI Taxonomy" id="1618748"/>
    <lineage>
        <taxon>Bacteria</taxon>
        <taxon>Candidatus Nomuraibacteriota</taxon>
    </lineage>
</organism>